<evidence type="ECO:0000313" key="3">
    <source>
        <dbReference type="Proteomes" id="UP000019132"/>
    </source>
</evidence>
<dbReference type="InterPro" id="IPR008962">
    <property type="entry name" value="PapD-like_sf"/>
</dbReference>
<evidence type="ECO:0000313" key="2">
    <source>
        <dbReference type="EnsemblProtists" id="PYU1_T009666"/>
    </source>
</evidence>
<evidence type="ECO:0000259" key="1">
    <source>
        <dbReference type="Pfam" id="PF00635"/>
    </source>
</evidence>
<name>K3WXG8_GLOUD</name>
<dbReference type="HOGENOM" id="CLU_097362_0_0_1"/>
<dbReference type="Pfam" id="PF00635">
    <property type="entry name" value="Motile_Sperm"/>
    <property type="match status" value="1"/>
</dbReference>
<dbReference type="eggNOG" id="ENOG502SGKB">
    <property type="taxonomic scope" value="Eukaryota"/>
</dbReference>
<feature type="domain" description="MSP" evidence="1">
    <location>
        <begin position="13"/>
        <end position="75"/>
    </location>
</feature>
<sequence length="250" mass="28371">MAQEALGIEYEQVEPHALVFTPSDAAPQRVRLVNHTNDVHALFKVQCSAPGKLRIRPALASLPPSTAIDVAIRLSSQVSRSLPWRLALLFVLISNAIMCMCELQESYEHHQVECKLLVEMRLRCDDTERDPPAQWAAAAQAERKPLRSETITVRIMPGPPDENQASVDATMGPAASVVQASPTIEQQTDIVRLLMKNQSDRVENRLSAHETRELERLRVQWIDETQWRAWEVFAARMRVLLREQARRQQA</sequence>
<organism evidence="2 3">
    <name type="scientific">Globisporangium ultimum (strain ATCC 200006 / CBS 805.95 / DAOM BR144)</name>
    <name type="common">Pythium ultimum</name>
    <dbReference type="NCBI Taxonomy" id="431595"/>
    <lineage>
        <taxon>Eukaryota</taxon>
        <taxon>Sar</taxon>
        <taxon>Stramenopiles</taxon>
        <taxon>Oomycota</taxon>
        <taxon>Peronosporomycetes</taxon>
        <taxon>Pythiales</taxon>
        <taxon>Pythiaceae</taxon>
        <taxon>Globisporangium</taxon>
    </lineage>
</organism>
<reference evidence="3" key="1">
    <citation type="journal article" date="2010" name="Genome Biol.">
        <title>Genome sequence of the necrotrophic plant pathogen Pythium ultimum reveals original pathogenicity mechanisms and effector repertoire.</title>
        <authorList>
            <person name="Levesque C.A."/>
            <person name="Brouwer H."/>
            <person name="Cano L."/>
            <person name="Hamilton J.P."/>
            <person name="Holt C."/>
            <person name="Huitema E."/>
            <person name="Raffaele S."/>
            <person name="Robideau G.P."/>
            <person name="Thines M."/>
            <person name="Win J."/>
            <person name="Zerillo M.M."/>
            <person name="Beakes G.W."/>
            <person name="Boore J.L."/>
            <person name="Busam D."/>
            <person name="Dumas B."/>
            <person name="Ferriera S."/>
            <person name="Fuerstenberg S.I."/>
            <person name="Gachon C.M."/>
            <person name="Gaulin E."/>
            <person name="Govers F."/>
            <person name="Grenville-Briggs L."/>
            <person name="Horner N."/>
            <person name="Hostetler J."/>
            <person name="Jiang R.H."/>
            <person name="Johnson J."/>
            <person name="Krajaejun T."/>
            <person name="Lin H."/>
            <person name="Meijer H.J."/>
            <person name="Moore B."/>
            <person name="Morris P."/>
            <person name="Phuntmart V."/>
            <person name="Puiu D."/>
            <person name="Shetty J."/>
            <person name="Stajich J.E."/>
            <person name="Tripathy S."/>
            <person name="Wawra S."/>
            <person name="van West P."/>
            <person name="Whitty B.R."/>
            <person name="Coutinho P.M."/>
            <person name="Henrissat B."/>
            <person name="Martin F."/>
            <person name="Thomas P.D."/>
            <person name="Tyler B.M."/>
            <person name="De Vries R.P."/>
            <person name="Kamoun S."/>
            <person name="Yandell M."/>
            <person name="Tisserat N."/>
            <person name="Buell C.R."/>
        </authorList>
    </citation>
    <scope>NUCLEOTIDE SEQUENCE</scope>
    <source>
        <strain evidence="3">DAOM:BR144</strain>
    </source>
</reference>
<dbReference type="Gene3D" id="2.60.40.10">
    <property type="entry name" value="Immunoglobulins"/>
    <property type="match status" value="1"/>
</dbReference>
<keyword evidence="3" id="KW-1185">Reference proteome</keyword>
<reference evidence="2" key="3">
    <citation type="submission" date="2015-02" db="UniProtKB">
        <authorList>
            <consortium name="EnsemblProtists"/>
        </authorList>
    </citation>
    <scope>IDENTIFICATION</scope>
    <source>
        <strain evidence="2">DAOM BR144</strain>
    </source>
</reference>
<dbReference type="VEuPathDB" id="FungiDB:PYU1_G009648"/>
<dbReference type="EnsemblProtists" id="PYU1_T009666">
    <property type="protein sequence ID" value="PYU1_T009666"/>
    <property type="gene ID" value="PYU1_G009648"/>
</dbReference>
<dbReference type="InParanoid" id="K3WXG8"/>
<protein>
    <recommendedName>
        <fullName evidence="1">MSP domain-containing protein</fullName>
    </recommendedName>
</protein>
<dbReference type="AlphaFoldDB" id="K3WXG8"/>
<dbReference type="InterPro" id="IPR013783">
    <property type="entry name" value="Ig-like_fold"/>
</dbReference>
<dbReference type="InterPro" id="IPR000535">
    <property type="entry name" value="MSP_dom"/>
</dbReference>
<dbReference type="SUPFAM" id="SSF49354">
    <property type="entry name" value="PapD-like"/>
    <property type="match status" value="1"/>
</dbReference>
<accession>K3WXG8</accession>
<proteinExistence type="predicted"/>
<dbReference type="EMBL" id="GL376615">
    <property type="status" value="NOT_ANNOTATED_CDS"/>
    <property type="molecule type" value="Genomic_DNA"/>
</dbReference>
<dbReference type="Proteomes" id="UP000019132">
    <property type="component" value="Unassembled WGS sequence"/>
</dbReference>
<reference evidence="3" key="2">
    <citation type="submission" date="2010-04" db="EMBL/GenBank/DDBJ databases">
        <authorList>
            <person name="Buell R."/>
            <person name="Hamilton J."/>
            <person name="Hostetler J."/>
        </authorList>
    </citation>
    <scope>NUCLEOTIDE SEQUENCE [LARGE SCALE GENOMIC DNA]</scope>
    <source>
        <strain evidence="3">DAOM:BR144</strain>
    </source>
</reference>